<dbReference type="SUPFAM" id="SSF47413">
    <property type="entry name" value="lambda repressor-like DNA-binding domains"/>
    <property type="match status" value="1"/>
</dbReference>
<comment type="caution">
    <text evidence="1">The sequence shown here is derived from an EMBL/GenBank/DDBJ whole genome shotgun (WGS) entry which is preliminary data.</text>
</comment>
<dbReference type="InterPro" id="IPR001387">
    <property type="entry name" value="Cro/C1-type_HTH"/>
</dbReference>
<dbReference type="EMBL" id="JARTFS010000001">
    <property type="protein sequence ID" value="MED4400225.1"/>
    <property type="molecule type" value="Genomic_DNA"/>
</dbReference>
<organism evidence="1 2">
    <name type="scientific">Metabacillus fastidiosus</name>
    <dbReference type="NCBI Taxonomy" id="1458"/>
    <lineage>
        <taxon>Bacteria</taxon>
        <taxon>Bacillati</taxon>
        <taxon>Bacillota</taxon>
        <taxon>Bacilli</taxon>
        <taxon>Bacillales</taxon>
        <taxon>Bacillaceae</taxon>
        <taxon>Metabacillus</taxon>
    </lineage>
</organism>
<reference evidence="1 2" key="1">
    <citation type="submission" date="2023-03" db="EMBL/GenBank/DDBJ databases">
        <title>Bacillus Genome Sequencing.</title>
        <authorList>
            <person name="Dunlap C."/>
        </authorList>
    </citation>
    <scope>NUCLEOTIDE SEQUENCE [LARGE SCALE GENOMIC DNA]</scope>
    <source>
        <strain evidence="1 2">NRS-1717</strain>
    </source>
</reference>
<gene>
    <name evidence="1" type="ORF">P9271_02485</name>
</gene>
<protein>
    <submittedName>
        <fullName evidence="1">Helix-turn-helix transcriptional regulator</fullName>
    </submittedName>
</protein>
<dbReference type="CDD" id="cd00093">
    <property type="entry name" value="HTH_XRE"/>
    <property type="match status" value="1"/>
</dbReference>
<dbReference type="RefSeq" id="WP_328014800.1">
    <property type="nucleotide sequence ID" value="NZ_JARTFS010000001.1"/>
</dbReference>
<proteinExistence type="predicted"/>
<dbReference type="Proteomes" id="UP001342826">
    <property type="component" value="Unassembled WGS sequence"/>
</dbReference>
<keyword evidence="2" id="KW-1185">Reference proteome</keyword>
<dbReference type="InterPro" id="IPR010982">
    <property type="entry name" value="Lambda_DNA-bd_dom_sf"/>
</dbReference>
<name>A0ABU6NTK4_9BACI</name>
<evidence type="ECO:0000313" key="1">
    <source>
        <dbReference type="EMBL" id="MED4400225.1"/>
    </source>
</evidence>
<evidence type="ECO:0000313" key="2">
    <source>
        <dbReference type="Proteomes" id="UP001342826"/>
    </source>
</evidence>
<accession>A0ABU6NTK4</accession>
<sequence>MKECTKCKKVELIVEGERLKRLREYYQISRDVIASEMSISKSKLDMLENGEVVRDTRTLLNFYDLIIENHVLALMYEEECFGMEDPIEDPHLVEQQILNDIRKEILIKDLDKNEIDKFHLDSINEISNQRNSKNTRLNSRKIIYI</sequence>